<evidence type="ECO:0000259" key="9">
    <source>
        <dbReference type="PROSITE" id="PS52032"/>
    </source>
</evidence>
<reference evidence="10 11" key="1">
    <citation type="journal article" date="2009" name="Science">
        <title>Green evolution and dynamic adaptations revealed by genomes of the marine picoeukaryotes Micromonas.</title>
        <authorList>
            <person name="Worden A.Z."/>
            <person name="Lee J.H."/>
            <person name="Mock T."/>
            <person name="Rouze P."/>
            <person name="Simmons M.P."/>
            <person name="Aerts A.L."/>
            <person name="Allen A.E."/>
            <person name="Cuvelier M.L."/>
            <person name="Derelle E."/>
            <person name="Everett M.V."/>
            <person name="Foulon E."/>
            <person name="Grimwood J."/>
            <person name="Gundlach H."/>
            <person name="Henrissat B."/>
            <person name="Napoli C."/>
            <person name="McDonald S.M."/>
            <person name="Parker M.S."/>
            <person name="Rombauts S."/>
            <person name="Salamov A."/>
            <person name="Von Dassow P."/>
            <person name="Badger J.H."/>
            <person name="Coutinho P.M."/>
            <person name="Demir E."/>
            <person name="Dubchak I."/>
            <person name="Gentemann C."/>
            <person name="Eikrem W."/>
            <person name="Gready J.E."/>
            <person name="John U."/>
            <person name="Lanier W."/>
            <person name="Lindquist E.A."/>
            <person name="Lucas S."/>
            <person name="Mayer K.F."/>
            <person name="Moreau H."/>
            <person name="Not F."/>
            <person name="Otillar R."/>
            <person name="Panaud O."/>
            <person name="Pangilinan J."/>
            <person name="Paulsen I."/>
            <person name="Piegu B."/>
            <person name="Poliakov A."/>
            <person name="Robbens S."/>
            <person name="Schmutz J."/>
            <person name="Toulza E."/>
            <person name="Wyss T."/>
            <person name="Zelensky A."/>
            <person name="Zhou K."/>
            <person name="Armbrust E.V."/>
            <person name="Bhattacharya D."/>
            <person name="Goodenough U.W."/>
            <person name="Van de Peer Y."/>
            <person name="Grigoriev I.V."/>
        </authorList>
    </citation>
    <scope>NUCLEOTIDE SEQUENCE [LARGE SCALE GENOMIC DNA]</scope>
    <source>
        <strain evidence="10 11">CCMP1545</strain>
    </source>
</reference>
<dbReference type="InterPro" id="IPR049898">
    <property type="entry name" value="MARR_BRCT_CHROMO"/>
</dbReference>
<dbReference type="SUPFAM" id="SSF52113">
    <property type="entry name" value="BRCT domain"/>
    <property type="match status" value="1"/>
</dbReference>
<name>C1MN84_MICPC</name>
<dbReference type="InterPro" id="IPR009057">
    <property type="entry name" value="Homeodomain-like_sf"/>
</dbReference>
<dbReference type="InterPro" id="IPR036388">
    <property type="entry name" value="WH-like_DNA-bd_sf"/>
</dbReference>
<evidence type="ECO:0000313" key="10">
    <source>
        <dbReference type="EMBL" id="EEH58705.1"/>
    </source>
</evidence>
<dbReference type="PROSITE" id="PS50090">
    <property type="entry name" value="MYB_LIKE"/>
    <property type="match status" value="1"/>
</dbReference>
<feature type="region of interest" description="Disordered" evidence="5">
    <location>
        <begin position="848"/>
        <end position="893"/>
    </location>
</feature>
<dbReference type="Gene3D" id="1.10.10.60">
    <property type="entry name" value="Homeodomain-like"/>
    <property type="match status" value="1"/>
</dbReference>
<feature type="compositionally biased region" description="Basic and acidic residues" evidence="5">
    <location>
        <begin position="974"/>
        <end position="994"/>
    </location>
</feature>
<keyword evidence="4" id="KW-0539">Nucleus</keyword>
<dbReference type="InterPro" id="IPR017884">
    <property type="entry name" value="SANT_dom"/>
</dbReference>
<dbReference type="KEGG" id="mpp:MICPUCDRAFT_56819"/>
<dbReference type="GeneID" id="9682974"/>
<accession>C1MN84</accession>
<feature type="domain" description="Chromo" evidence="9">
    <location>
        <begin position="1"/>
        <end position="304"/>
    </location>
</feature>
<dbReference type="RefSeq" id="XP_003057060.1">
    <property type="nucleotide sequence ID" value="XM_003057014.1"/>
</dbReference>
<dbReference type="PANTHER" id="PTHR12802:SF41">
    <property type="entry name" value="BRAHMA ASSOCIATED PROTEIN 155 KDA"/>
    <property type="match status" value="1"/>
</dbReference>
<dbReference type="InterPro" id="IPR007526">
    <property type="entry name" value="SWIRM"/>
</dbReference>
<dbReference type="OMA" id="TIDMPDP"/>
<dbReference type="InterPro" id="IPR036420">
    <property type="entry name" value="BRCT_dom_sf"/>
</dbReference>
<dbReference type="SMART" id="SM00717">
    <property type="entry name" value="SANT"/>
    <property type="match status" value="1"/>
</dbReference>
<evidence type="ECO:0000259" key="7">
    <source>
        <dbReference type="PROSITE" id="PS50934"/>
    </source>
</evidence>
<dbReference type="PROSITE" id="PS52032">
    <property type="entry name" value="MARR_BRCT_CHROMO"/>
    <property type="match status" value="1"/>
</dbReference>
<feature type="compositionally biased region" description="Pro residues" evidence="5">
    <location>
        <begin position="876"/>
        <end position="890"/>
    </location>
</feature>
<dbReference type="CDD" id="cd00167">
    <property type="entry name" value="SANT"/>
    <property type="match status" value="1"/>
</dbReference>
<dbReference type="InterPro" id="IPR032451">
    <property type="entry name" value="SMARCC_C"/>
</dbReference>
<keyword evidence="1" id="KW-0805">Transcription regulation</keyword>
<gene>
    <name evidence="10" type="ORF">MICPUCDRAFT_56819</name>
</gene>
<sequence length="994" mass="104944">MAPPPRKIKLRNKDFFESDEYLRKLEGVTSRLAGAFPGQDPTSREDVAKTIMEILQGHEDTLGASSPTPRPMMKLPARCFRDLAPGGALFVILKRCLRRKHEGRWRRFDWQSEHKRREFVGMMVECEDDLRAKGLLGHAKIHVSSDVPAEKRAELTRAIAACGAVAAVSQYEDGVTHVVHEEDIAAAAAAAAATSDVLVLGVLGKEAHVHYKRHPGSYDAWISLSSAQANAAVGSNLTSPPPDEFEDDPNLRLGLSRRAEPAKHVIAAWLLDSARFNEYCEESDYAWEDPAVRAMRAMREAAEAATRNAMDAVAAAASAGAAEAAGPGAGASPSVLGEKRPAVDDAAGTNEETTAAKKRAFAPKSEGGETLASARLAERLGANVVRRQLTTPHACVDDAAAASAGTPRDPPGEPVVGYHGYVSVGGVMMKPPRGSTMENISRGQTPAARDAAAAVEAFAKTATTSKLAEAETTIETGTGTEVRYPIPEHSGWFAWGRDEVSDFEKDALPEFFGGDGGGGGGGGARETYLKIRSTAMARFNALLSSDGASARLSFAAARKGLTCDVDACQRAYEFFNRWGLINWSPDAAATAATPAEVEPGTNTAAAAVLYRFDYRAKRRDGGGGGGDDAAAGGRVCVGCDRALGGVGRVYYRCADPPKGVVVPGGGGDGGGDGPIDACVKCFTGGVLPDGVSGASFVRRTSTKESEKEDEKEAEERAGGAGGDADKENGDKENDAEKEAFMWSDQETLLMLEGLETHGENWSDVAAHVGSKTVEECVRRFVRLPIEDAFIDDLQKTKSGCGGGGGDDDAVHRPFERAPNPVMASVSFLAACAGPRVAAAAAQAALASLDDEEDAPTAPTTATTDVDGADDGEKKPPAPTDPHSLGPPPPVTEDRCRAAAAAGVAAAAKRAKQLADQEAREIQKLVVVITENQTRKVELKLRFFEDLEAGLNREREQLERLKRHIAGERAASAKLKREREEAEAAAAKTDEPAAA</sequence>
<evidence type="ECO:0000256" key="2">
    <source>
        <dbReference type="ARBA" id="ARBA00023125"/>
    </source>
</evidence>
<dbReference type="FunFam" id="1.10.10.60:FF:000014">
    <property type="entry name" value="SWI/SNF complex subunit SMARCC2 isoform C"/>
    <property type="match status" value="1"/>
</dbReference>
<dbReference type="STRING" id="564608.C1MN84"/>
<dbReference type="AlphaFoldDB" id="C1MN84"/>
<evidence type="ECO:0000313" key="11">
    <source>
        <dbReference type="Proteomes" id="UP000001876"/>
    </source>
</evidence>
<dbReference type="Proteomes" id="UP000001876">
    <property type="component" value="Unassembled WGS sequence"/>
</dbReference>
<feature type="region of interest" description="Disordered" evidence="5">
    <location>
        <begin position="693"/>
        <end position="733"/>
    </location>
</feature>
<keyword evidence="11" id="KW-1185">Reference proteome</keyword>
<dbReference type="Pfam" id="PF04433">
    <property type="entry name" value="SWIRM"/>
    <property type="match status" value="1"/>
</dbReference>
<evidence type="ECO:0000256" key="3">
    <source>
        <dbReference type="ARBA" id="ARBA00023163"/>
    </source>
</evidence>
<dbReference type="PANTHER" id="PTHR12802">
    <property type="entry name" value="SWI/SNF COMPLEX-RELATED"/>
    <property type="match status" value="1"/>
</dbReference>
<evidence type="ECO:0000259" key="8">
    <source>
        <dbReference type="PROSITE" id="PS51293"/>
    </source>
</evidence>
<evidence type="ECO:0000256" key="4">
    <source>
        <dbReference type="ARBA" id="ARBA00023242"/>
    </source>
</evidence>
<protein>
    <submittedName>
        <fullName evidence="10">SWI/SNF and RSC chromatin remodeling complex protein</fullName>
    </submittedName>
</protein>
<dbReference type="Pfam" id="PF16496">
    <property type="entry name" value="SWIRM-assoc_2"/>
    <property type="match status" value="1"/>
</dbReference>
<dbReference type="EMBL" id="GG663737">
    <property type="protein sequence ID" value="EEH58705.1"/>
    <property type="molecule type" value="Genomic_DNA"/>
</dbReference>
<feature type="region of interest" description="Disordered" evidence="5">
    <location>
        <begin position="324"/>
        <end position="356"/>
    </location>
</feature>
<evidence type="ECO:0000256" key="1">
    <source>
        <dbReference type="ARBA" id="ARBA00023015"/>
    </source>
</evidence>
<feature type="domain" description="Myb-like" evidence="6">
    <location>
        <begin position="742"/>
        <end position="784"/>
    </location>
</feature>
<dbReference type="InterPro" id="IPR032450">
    <property type="entry name" value="SMARCC_N"/>
</dbReference>
<feature type="domain" description="SANT" evidence="8">
    <location>
        <begin position="737"/>
        <end position="788"/>
    </location>
</feature>
<feature type="compositionally biased region" description="Basic and acidic residues" evidence="5">
    <location>
        <begin position="701"/>
        <end position="733"/>
    </location>
</feature>
<dbReference type="Pfam" id="PF00249">
    <property type="entry name" value="Myb_DNA-binding"/>
    <property type="match status" value="1"/>
</dbReference>
<proteinExistence type="predicted"/>
<dbReference type="GO" id="GO:0003677">
    <property type="term" value="F:DNA binding"/>
    <property type="evidence" value="ECO:0007669"/>
    <property type="project" value="UniProtKB-KW"/>
</dbReference>
<keyword evidence="2" id="KW-0238">DNA-binding</keyword>
<evidence type="ECO:0000259" key="6">
    <source>
        <dbReference type="PROSITE" id="PS50090"/>
    </source>
</evidence>
<dbReference type="Pfam" id="PF16495">
    <property type="entry name" value="SWIRM-assoc_1"/>
    <property type="match status" value="1"/>
</dbReference>
<dbReference type="PROSITE" id="PS51293">
    <property type="entry name" value="SANT"/>
    <property type="match status" value="1"/>
</dbReference>
<dbReference type="OrthoDB" id="118550at2759"/>
<dbReference type="PROSITE" id="PS50934">
    <property type="entry name" value="SWIRM"/>
    <property type="match status" value="1"/>
</dbReference>
<feature type="region of interest" description="Disordered" evidence="5">
    <location>
        <begin position="969"/>
        <end position="994"/>
    </location>
</feature>
<evidence type="ECO:0000256" key="5">
    <source>
        <dbReference type="SAM" id="MobiDB-lite"/>
    </source>
</evidence>
<feature type="domain" description="SWIRM" evidence="7">
    <location>
        <begin position="486"/>
        <end position="592"/>
    </location>
</feature>
<dbReference type="GO" id="GO:0005634">
    <property type="term" value="C:nucleus"/>
    <property type="evidence" value="ECO:0007669"/>
    <property type="project" value="UniProtKB-ARBA"/>
</dbReference>
<organism evidence="11">
    <name type="scientific">Micromonas pusilla (strain CCMP1545)</name>
    <name type="common">Picoplanktonic green alga</name>
    <dbReference type="NCBI Taxonomy" id="564608"/>
    <lineage>
        <taxon>Eukaryota</taxon>
        <taxon>Viridiplantae</taxon>
        <taxon>Chlorophyta</taxon>
        <taxon>Mamiellophyceae</taxon>
        <taxon>Mamiellales</taxon>
        <taxon>Mamiellaceae</taxon>
        <taxon>Micromonas</taxon>
    </lineage>
</organism>
<dbReference type="eggNOG" id="KOG1279">
    <property type="taxonomic scope" value="Eukaryota"/>
</dbReference>
<dbReference type="Gene3D" id="1.10.10.10">
    <property type="entry name" value="Winged helix-like DNA-binding domain superfamily/Winged helix DNA-binding domain"/>
    <property type="match status" value="1"/>
</dbReference>
<dbReference type="InterPro" id="IPR001005">
    <property type="entry name" value="SANT/Myb"/>
</dbReference>
<keyword evidence="3" id="KW-0804">Transcription</keyword>
<feature type="compositionally biased region" description="Low complexity" evidence="5">
    <location>
        <begin position="855"/>
        <end position="865"/>
    </location>
</feature>
<dbReference type="SUPFAM" id="SSF46689">
    <property type="entry name" value="Homeodomain-like"/>
    <property type="match status" value="2"/>
</dbReference>